<dbReference type="Pfam" id="PF08352">
    <property type="entry name" value="oligo_HPY"/>
    <property type="match status" value="2"/>
</dbReference>
<dbReference type="NCBIfam" id="NF007739">
    <property type="entry name" value="PRK10419.1"/>
    <property type="match status" value="2"/>
</dbReference>
<protein>
    <submittedName>
        <fullName evidence="11">Peptide/nickel transport system ATP-binding protein</fullName>
    </submittedName>
</protein>
<keyword evidence="5" id="KW-0997">Cell inner membrane</keyword>
<evidence type="ECO:0000256" key="9">
    <source>
        <dbReference type="ARBA" id="ARBA00023136"/>
    </source>
</evidence>
<evidence type="ECO:0000256" key="7">
    <source>
        <dbReference type="ARBA" id="ARBA00022840"/>
    </source>
</evidence>
<dbReference type="PROSITE" id="PS50893">
    <property type="entry name" value="ABC_TRANSPORTER_2"/>
    <property type="match status" value="2"/>
</dbReference>
<evidence type="ECO:0000313" key="12">
    <source>
        <dbReference type="Proteomes" id="UP001238467"/>
    </source>
</evidence>
<name>A0ABU0DCR4_9HYPH</name>
<keyword evidence="12" id="KW-1185">Reference proteome</keyword>
<dbReference type="InterPro" id="IPR003439">
    <property type="entry name" value="ABC_transporter-like_ATP-bd"/>
</dbReference>
<comment type="subcellular location">
    <subcellularLocation>
        <location evidence="1">Cell inner membrane</location>
        <topology evidence="1">Peripheral membrane protein</topology>
    </subcellularLocation>
</comment>
<dbReference type="Pfam" id="PF00005">
    <property type="entry name" value="ABC_tran"/>
    <property type="match status" value="2"/>
</dbReference>
<dbReference type="CDD" id="cd03257">
    <property type="entry name" value="ABC_NikE_OppD_transporters"/>
    <property type="match status" value="2"/>
</dbReference>
<dbReference type="RefSeq" id="WP_307057192.1">
    <property type="nucleotide sequence ID" value="NZ_JAUSUH010000001.1"/>
</dbReference>
<evidence type="ECO:0000259" key="10">
    <source>
        <dbReference type="PROSITE" id="PS50893"/>
    </source>
</evidence>
<evidence type="ECO:0000256" key="4">
    <source>
        <dbReference type="ARBA" id="ARBA00022475"/>
    </source>
</evidence>
<dbReference type="PANTHER" id="PTHR43297">
    <property type="entry name" value="OLIGOPEPTIDE TRANSPORT ATP-BINDING PROTEIN APPD"/>
    <property type="match status" value="1"/>
</dbReference>
<dbReference type="Gene3D" id="3.40.50.300">
    <property type="entry name" value="P-loop containing nucleotide triphosphate hydrolases"/>
    <property type="match status" value="2"/>
</dbReference>
<dbReference type="SMART" id="SM00382">
    <property type="entry name" value="AAA"/>
    <property type="match status" value="2"/>
</dbReference>
<comment type="similarity">
    <text evidence="2">Belongs to the ABC transporter superfamily.</text>
</comment>
<sequence length="567" mass="61259">MSAPLLSIRDLSVVVRGDQGPRTLLDRVSLDLAPGEILGLVGESGSGKSLLCRSLVQLLPSRAISVTQGEVRMGGRDLLALSEAQMQQVRGAEIGMIFQNPSSHLDPLMRVGDQIVEGLRFHRRLDRAAAKAEAIALMGQVGFTDPPRQFAAYPHEFSGGMRQRAMIAVALACDPKILIADEPTTALDVTIQAQILRLLMELRERRGLSIILITHDLGVVAQTCDRIAVMRQGRVVEVGDKRALLARPAHAYTRALIASHPSMPVTNECSEVDDQADEAKVASLPPPSAVPARPLVEIDDLHIRYPLPGGLFGRRRSFSAVKGVSLQIRPGETVGIVGESGSGKSTLARAMLGLTPIADGHVTFDGVTLRGQPRVALAKIRHQAAMVFQDPFNSLNPRLTISQTLTEVLRVQGKVPSAAIPARVVELLALVELDPELAGRRPRQLSGGQCQRAGIARALAVDPRLIVADECVAALDVTIQAQIVALFQRLVKTMELTLVFIAHDLAIVRHLCERVVVMHHGRIVEEGPCAEVFERPREAYTAALIAAIPDIDPERRLLAPPVEKLAS</sequence>
<dbReference type="EMBL" id="JAUSUH010000001">
    <property type="protein sequence ID" value="MDQ0346090.1"/>
    <property type="molecule type" value="Genomic_DNA"/>
</dbReference>
<evidence type="ECO:0000313" key="11">
    <source>
        <dbReference type="EMBL" id="MDQ0346090.1"/>
    </source>
</evidence>
<dbReference type="NCBIfam" id="NF008453">
    <property type="entry name" value="PRK11308.1"/>
    <property type="match status" value="2"/>
</dbReference>
<keyword evidence="7 11" id="KW-0067">ATP-binding</keyword>
<dbReference type="Proteomes" id="UP001238467">
    <property type="component" value="Unassembled WGS sequence"/>
</dbReference>
<dbReference type="InterPro" id="IPR050388">
    <property type="entry name" value="ABC_Ni/Peptide_Import"/>
</dbReference>
<keyword evidence="3" id="KW-0813">Transport</keyword>
<keyword evidence="8" id="KW-1278">Translocase</keyword>
<comment type="caution">
    <text evidence="11">The sequence shown here is derived from an EMBL/GenBank/DDBJ whole genome shotgun (WGS) entry which is preliminary data.</text>
</comment>
<keyword evidence="4" id="KW-1003">Cell membrane</keyword>
<reference evidence="11 12" key="1">
    <citation type="submission" date="2023-07" db="EMBL/GenBank/DDBJ databases">
        <title>Genomic Encyclopedia of Type Strains, Phase IV (KMG-IV): sequencing the most valuable type-strain genomes for metagenomic binning, comparative biology and taxonomic classification.</title>
        <authorList>
            <person name="Goeker M."/>
        </authorList>
    </citation>
    <scope>NUCLEOTIDE SEQUENCE [LARGE SCALE GENOMIC DNA]</scope>
    <source>
        <strain evidence="11 12">DSM 1277</strain>
    </source>
</reference>
<keyword evidence="6" id="KW-0547">Nucleotide-binding</keyword>
<accession>A0ABU0DCR4</accession>
<evidence type="ECO:0000256" key="1">
    <source>
        <dbReference type="ARBA" id="ARBA00004417"/>
    </source>
</evidence>
<keyword evidence="9" id="KW-0472">Membrane</keyword>
<dbReference type="InterPro" id="IPR017871">
    <property type="entry name" value="ABC_transporter-like_CS"/>
</dbReference>
<evidence type="ECO:0000256" key="3">
    <source>
        <dbReference type="ARBA" id="ARBA00022448"/>
    </source>
</evidence>
<feature type="domain" description="ABC transporter" evidence="10">
    <location>
        <begin position="296"/>
        <end position="545"/>
    </location>
</feature>
<evidence type="ECO:0000256" key="2">
    <source>
        <dbReference type="ARBA" id="ARBA00005417"/>
    </source>
</evidence>
<dbReference type="InterPro" id="IPR003593">
    <property type="entry name" value="AAA+_ATPase"/>
</dbReference>
<dbReference type="PROSITE" id="PS00211">
    <property type="entry name" value="ABC_TRANSPORTER_1"/>
    <property type="match status" value="2"/>
</dbReference>
<dbReference type="InterPro" id="IPR013563">
    <property type="entry name" value="Oligopep_ABC_C"/>
</dbReference>
<evidence type="ECO:0000256" key="6">
    <source>
        <dbReference type="ARBA" id="ARBA00022741"/>
    </source>
</evidence>
<dbReference type="PANTHER" id="PTHR43297:SF14">
    <property type="entry name" value="ATPASE AAA-TYPE CORE DOMAIN-CONTAINING PROTEIN"/>
    <property type="match status" value="1"/>
</dbReference>
<organism evidence="11 12">
    <name type="scientific">Ancylobacter vacuolatus</name>
    <dbReference type="NCBI Taxonomy" id="223389"/>
    <lineage>
        <taxon>Bacteria</taxon>
        <taxon>Pseudomonadati</taxon>
        <taxon>Pseudomonadota</taxon>
        <taxon>Alphaproteobacteria</taxon>
        <taxon>Hyphomicrobiales</taxon>
        <taxon>Xanthobacteraceae</taxon>
        <taxon>Ancylobacter</taxon>
    </lineage>
</organism>
<dbReference type="SUPFAM" id="SSF52540">
    <property type="entry name" value="P-loop containing nucleoside triphosphate hydrolases"/>
    <property type="match status" value="2"/>
</dbReference>
<feature type="domain" description="ABC transporter" evidence="10">
    <location>
        <begin position="8"/>
        <end position="257"/>
    </location>
</feature>
<gene>
    <name evidence="11" type="ORF">J2S76_000491</name>
</gene>
<evidence type="ECO:0000256" key="5">
    <source>
        <dbReference type="ARBA" id="ARBA00022519"/>
    </source>
</evidence>
<proteinExistence type="inferred from homology"/>
<evidence type="ECO:0000256" key="8">
    <source>
        <dbReference type="ARBA" id="ARBA00022967"/>
    </source>
</evidence>
<dbReference type="InterPro" id="IPR027417">
    <property type="entry name" value="P-loop_NTPase"/>
</dbReference>
<dbReference type="GO" id="GO:0005524">
    <property type="term" value="F:ATP binding"/>
    <property type="evidence" value="ECO:0007669"/>
    <property type="project" value="UniProtKB-KW"/>
</dbReference>